<dbReference type="InterPro" id="IPR029044">
    <property type="entry name" value="Nucleotide-diphossugar_trans"/>
</dbReference>
<dbReference type="Gene3D" id="3.90.550.10">
    <property type="entry name" value="Spore Coat Polysaccharide Biosynthesis Protein SpsA, Chain A"/>
    <property type="match status" value="1"/>
</dbReference>
<dbReference type="FunFam" id="2.60.120.10:FF:000032">
    <property type="entry name" value="Mannose-1-phosphate guanylyltransferase/mannose-6-phosphate isomerase"/>
    <property type="match status" value="1"/>
</dbReference>
<keyword evidence="3 12" id="KW-0808">Transferase</keyword>
<name>A0A512LAI0_9PROT</name>
<sequence>MICVWLTGQPVFIGSRSVDVLLSMQRAGLYRMDAFPQLGQADEFTELIEETTNMRIHPVILSGGSGTRLWPLSRAALPKQLLPLVSERTMLQETVLRLSGIADITPPTLVCNHEHRFMVAEQMRAIEVTPETIFLEPIGRNTAPAAAVAALALMARDAEALMLLLPADHLIADVDAFERAVAQAVDAAQASQLVTFGIVPQAPETGYGYIQRGPADSHLDGVFAVGRFVEKPSREIAQGYLQSGDYFWNSGMFLFKAAAFVNELRGYRPDILAASQAALDSSQRDLDFVRLDTQAFTACPSESIDYAVMERTRNAVVVPADIGWSDIGSWSALWEIGAKDRAGNVMRGDIYNDGASNNLIRAESRMVAVIGVSDLVIVETSDAVMVAHKDRVQDVKKVVEHLKQHRRTEHLNHTRVFRPWGWYEGIDAGERFQVKRIMVKPGEKLSLQMHHHRAEHWIVVSGTARVTRNDEVLLLTENQSTYIPLGSTHRLENAGKIALHMIEVQSGAYLGEDDIVRFEDIYQRS</sequence>
<evidence type="ECO:0000313" key="12">
    <source>
        <dbReference type="EMBL" id="GEP31493.1"/>
    </source>
</evidence>
<comment type="caution">
    <text evidence="12">The sequence shown here is derived from an EMBL/GenBank/DDBJ whole genome shotgun (WGS) entry which is preliminary data.</text>
</comment>
<dbReference type="Pfam" id="PF00483">
    <property type="entry name" value="NTP_transferase"/>
    <property type="match status" value="1"/>
</dbReference>
<evidence type="ECO:0000256" key="6">
    <source>
        <dbReference type="ARBA" id="ARBA00023134"/>
    </source>
</evidence>
<dbReference type="CDD" id="cd02509">
    <property type="entry name" value="GDP-M1P_Guanylyltransferase"/>
    <property type="match status" value="1"/>
</dbReference>
<dbReference type="PANTHER" id="PTHR46390">
    <property type="entry name" value="MANNOSE-1-PHOSPHATE GUANYLYLTRANSFERASE"/>
    <property type="match status" value="1"/>
</dbReference>
<protein>
    <recommendedName>
        <fullName evidence="2">mannose-1-phosphate guanylyltransferase</fullName>
        <ecNumber evidence="2">2.7.7.13</ecNumber>
    </recommendedName>
</protein>
<dbReference type="Proteomes" id="UP000321337">
    <property type="component" value="Unassembled WGS sequence"/>
</dbReference>
<dbReference type="PANTHER" id="PTHR46390:SF1">
    <property type="entry name" value="MANNOSE-1-PHOSPHATE GUANYLYLTRANSFERASE"/>
    <property type="match status" value="1"/>
</dbReference>
<dbReference type="InterPro" id="IPR005835">
    <property type="entry name" value="NTP_transferase_dom"/>
</dbReference>
<feature type="domain" description="Mannose-6-phosphate isomerase type II C-terminal" evidence="10">
    <location>
        <begin position="407"/>
        <end position="520"/>
    </location>
</feature>
<evidence type="ECO:0000256" key="5">
    <source>
        <dbReference type="ARBA" id="ARBA00022741"/>
    </source>
</evidence>
<dbReference type="InterPro" id="IPR006375">
    <property type="entry name" value="Man1P_GuaTrfase/Man6P_Isoase"/>
</dbReference>
<comment type="similarity">
    <text evidence="1 8">Belongs to the mannose-6-phosphate isomerase type 2 family.</text>
</comment>
<dbReference type="GO" id="GO:0009298">
    <property type="term" value="P:GDP-mannose biosynthetic process"/>
    <property type="evidence" value="ECO:0007669"/>
    <property type="project" value="TreeGrafter"/>
</dbReference>
<dbReference type="InterPro" id="IPR051161">
    <property type="entry name" value="Mannose-6P_isomerase_type2"/>
</dbReference>
<keyword evidence="4 12" id="KW-0548">Nucleotidyltransferase</keyword>
<evidence type="ECO:0000256" key="2">
    <source>
        <dbReference type="ARBA" id="ARBA00012387"/>
    </source>
</evidence>
<dbReference type="SUPFAM" id="SSF53448">
    <property type="entry name" value="Nucleotide-diphospho-sugar transferases"/>
    <property type="match status" value="1"/>
</dbReference>
<dbReference type="InterPro" id="IPR049577">
    <property type="entry name" value="GMPP_N"/>
</dbReference>
<dbReference type="Gene3D" id="2.60.120.10">
    <property type="entry name" value="Jelly Rolls"/>
    <property type="match status" value="1"/>
</dbReference>
<keyword evidence="12" id="KW-0413">Isomerase</keyword>
<feature type="domain" description="MannoseP isomerase/GMP-like beta-helix" evidence="11">
    <location>
        <begin position="356"/>
        <end position="402"/>
    </location>
</feature>
<evidence type="ECO:0000313" key="13">
    <source>
        <dbReference type="Proteomes" id="UP000321337"/>
    </source>
</evidence>
<dbReference type="AlphaFoldDB" id="A0A512LAI0"/>
<proteinExistence type="inferred from homology"/>
<dbReference type="FunFam" id="3.90.550.10:FF:000046">
    <property type="entry name" value="Mannose-1-phosphate guanylyltransferase (GDP)"/>
    <property type="match status" value="1"/>
</dbReference>
<dbReference type="EMBL" id="BKAD01000030">
    <property type="protein sequence ID" value="GEP31493.1"/>
    <property type="molecule type" value="Genomic_DNA"/>
</dbReference>
<dbReference type="GO" id="GO:0016853">
    <property type="term" value="F:isomerase activity"/>
    <property type="evidence" value="ECO:0007669"/>
    <property type="project" value="UniProtKB-KW"/>
</dbReference>
<evidence type="ECO:0000256" key="4">
    <source>
        <dbReference type="ARBA" id="ARBA00022695"/>
    </source>
</evidence>
<dbReference type="SUPFAM" id="SSF51182">
    <property type="entry name" value="RmlC-like cupins"/>
    <property type="match status" value="1"/>
</dbReference>
<evidence type="ECO:0000259" key="11">
    <source>
        <dbReference type="Pfam" id="PF22640"/>
    </source>
</evidence>
<feature type="domain" description="Nucleotidyl transferase" evidence="9">
    <location>
        <begin position="58"/>
        <end position="340"/>
    </location>
</feature>
<dbReference type="CDD" id="cd02213">
    <property type="entry name" value="cupin_PMI_typeII_C"/>
    <property type="match status" value="1"/>
</dbReference>
<dbReference type="InterPro" id="IPR014710">
    <property type="entry name" value="RmlC-like_jellyroll"/>
</dbReference>
<evidence type="ECO:0000256" key="1">
    <source>
        <dbReference type="ARBA" id="ARBA00006115"/>
    </source>
</evidence>
<accession>A0A512LAI0</accession>
<evidence type="ECO:0000259" key="10">
    <source>
        <dbReference type="Pfam" id="PF01050"/>
    </source>
</evidence>
<comment type="catalytic activity">
    <reaction evidence="7">
        <text>alpha-D-mannose 1-phosphate + GTP + H(+) = GDP-alpha-D-mannose + diphosphate</text>
        <dbReference type="Rhea" id="RHEA:15229"/>
        <dbReference type="ChEBI" id="CHEBI:15378"/>
        <dbReference type="ChEBI" id="CHEBI:33019"/>
        <dbReference type="ChEBI" id="CHEBI:37565"/>
        <dbReference type="ChEBI" id="CHEBI:57527"/>
        <dbReference type="ChEBI" id="CHEBI:58409"/>
        <dbReference type="EC" id="2.7.7.13"/>
    </reaction>
</comment>
<keyword evidence="6" id="KW-0342">GTP-binding</keyword>
<keyword evidence="5" id="KW-0547">Nucleotide-binding</keyword>
<dbReference type="GO" id="GO:0000271">
    <property type="term" value="P:polysaccharide biosynthetic process"/>
    <property type="evidence" value="ECO:0007669"/>
    <property type="project" value="InterPro"/>
</dbReference>
<dbReference type="GO" id="GO:0005525">
    <property type="term" value="F:GTP binding"/>
    <property type="evidence" value="ECO:0007669"/>
    <property type="project" value="UniProtKB-KW"/>
</dbReference>
<dbReference type="EC" id="2.7.7.13" evidence="2"/>
<dbReference type="NCBIfam" id="TIGR01479">
    <property type="entry name" value="GMP_PMI"/>
    <property type="match status" value="1"/>
</dbReference>
<dbReference type="Pfam" id="PF22640">
    <property type="entry name" value="ManC_GMP_beta-helix"/>
    <property type="match status" value="1"/>
</dbReference>
<dbReference type="Pfam" id="PF01050">
    <property type="entry name" value="MannoseP_isomer"/>
    <property type="match status" value="1"/>
</dbReference>
<gene>
    <name evidence="12" type="ORF">TPL01_26310</name>
</gene>
<evidence type="ECO:0000259" key="9">
    <source>
        <dbReference type="Pfam" id="PF00483"/>
    </source>
</evidence>
<dbReference type="InterPro" id="IPR011051">
    <property type="entry name" value="RmlC_Cupin_sf"/>
</dbReference>
<evidence type="ECO:0000256" key="8">
    <source>
        <dbReference type="RuleBase" id="RU004190"/>
    </source>
</evidence>
<evidence type="ECO:0000256" key="7">
    <source>
        <dbReference type="ARBA" id="ARBA00047343"/>
    </source>
</evidence>
<dbReference type="InterPro" id="IPR054566">
    <property type="entry name" value="ManC/GMP-like_b-helix"/>
</dbReference>
<keyword evidence="13" id="KW-1185">Reference proteome</keyword>
<evidence type="ECO:0000256" key="3">
    <source>
        <dbReference type="ARBA" id="ARBA00022679"/>
    </source>
</evidence>
<organism evidence="12 13">
    <name type="scientific">Sulfuriferula plumbiphila</name>
    <dbReference type="NCBI Taxonomy" id="171865"/>
    <lineage>
        <taxon>Bacteria</taxon>
        <taxon>Pseudomonadati</taxon>
        <taxon>Pseudomonadota</taxon>
        <taxon>Betaproteobacteria</taxon>
        <taxon>Nitrosomonadales</taxon>
        <taxon>Sulfuricellaceae</taxon>
        <taxon>Sulfuriferula</taxon>
    </lineage>
</organism>
<reference evidence="12 13" key="1">
    <citation type="submission" date="2019-07" db="EMBL/GenBank/DDBJ databases">
        <title>Whole genome shotgun sequence of Thiobacillus plumbophilus NBRC 107929.</title>
        <authorList>
            <person name="Hosoyama A."/>
            <person name="Uohara A."/>
            <person name="Ohji S."/>
            <person name="Ichikawa N."/>
        </authorList>
    </citation>
    <scope>NUCLEOTIDE SEQUENCE [LARGE SCALE GENOMIC DNA]</scope>
    <source>
        <strain evidence="12 13">NBRC 107929</strain>
    </source>
</reference>
<dbReference type="InterPro" id="IPR001538">
    <property type="entry name" value="Man6P_isomerase-2_C"/>
</dbReference>
<dbReference type="GO" id="GO:0004475">
    <property type="term" value="F:mannose-1-phosphate guanylyltransferase (GTP) activity"/>
    <property type="evidence" value="ECO:0007669"/>
    <property type="project" value="UniProtKB-EC"/>
</dbReference>